<proteinExistence type="predicted"/>
<dbReference type="KEGG" id="pbor:BSF38_05112"/>
<dbReference type="EMBL" id="CP019082">
    <property type="protein sequence ID" value="APW63540.1"/>
    <property type="molecule type" value="Genomic_DNA"/>
</dbReference>
<accession>A0A1U7CX60</accession>
<sequence>MSGINIMGSGPLGTMDAPPAPGDIRASVKGVLQPLFPGVKCYPDAIDQGTGMPAILYRFENRQDNPVMGNSPSHGAKIVSSSGYVVFHSFDYSKPDAVQRAILIKQAFNGLRGPMGTVYVGSSFKLKDETDDELQIDDGSGRTIYEVRLTFHVGWCE</sequence>
<name>A0A1U7CX60_9BACT</name>
<evidence type="ECO:0000256" key="1">
    <source>
        <dbReference type="SAM" id="MobiDB-lite"/>
    </source>
</evidence>
<evidence type="ECO:0000313" key="2">
    <source>
        <dbReference type="EMBL" id="APW63540.1"/>
    </source>
</evidence>
<feature type="region of interest" description="Disordered" evidence="1">
    <location>
        <begin position="1"/>
        <end position="20"/>
    </location>
</feature>
<dbReference type="STRING" id="1387353.BSF38_05112"/>
<evidence type="ECO:0008006" key="4">
    <source>
        <dbReference type="Google" id="ProtNLM"/>
    </source>
</evidence>
<dbReference type="AlphaFoldDB" id="A0A1U7CX60"/>
<dbReference type="Proteomes" id="UP000186309">
    <property type="component" value="Chromosome"/>
</dbReference>
<evidence type="ECO:0000313" key="3">
    <source>
        <dbReference type="Proteomes" id="UP000186309"/>
    </source>
</evidence>
<reference evidence="3" key="1">
    <citation type="submission" date="2016-12" db="EMBL/GenBank/DDBJ databases">
        <title>Comparative genomics of four Isosphaeraceae planctomycetes: a common pool of plasmids and glycoside hydrolase genes.</title>
        <authorList>
            <person name="Ivanova A."/>
        </authorList>
    </citation>
    <scope>NUCLEOTIDE SEQUENCE [LARGE SCALE GENOMIC DNA]</scope>
    <source>
        <strain evidence="3">PX4</strain>
    </source>
</reference>
<protein>
    <recommendedName>
        <fullName evidence="4">Tail terminator</fullName>
    </recommendedName>
</protein>
<keyword evidence="3" id="KW-1185">Reference proteome</keyword>
<organism evidence="2 3">
    <name type="scientific">Paludisphaera borealis</name>
    <dbReference type="NCBI Taxonomy" id="1387353"/>
    <lineage>
        <taxon>Bacteria</taxon>
        <taxon>Pseudomonadati</taxon>
        <taxon>Planctomycetota</taxon>
        <taxon>Planctomycetia</taxon>
        <taxon>Isosphaerales</taxon>
        <taxon>Isosphaeraceae</taxon>
        <taxon>Paludisphaera</taxon>
    </lineage>
</organism>
<dbReference type="RefSeq" id="WP_145952323.1">
    <property type="nucleotide sequence ID" value="NZ_CP019082.1"/>
</dbReference>
<gene>
    <name evidence="2" type="ORF">BSF38_05112</name>
</gene>